<proteinExistence type="predicted"/>
<reference evidence="2" key="1">
    <citation type="submission" date="2021-01" db="EMBL/GenBank/DDBJ databases">
        <authorList>
            <consortium name="Genoscope - CEA"/>
            <person name="William W."/>
        </authorList>
    </citation>
    <scope>NUCLEOTIDE SEQUENCE</scope>
</reference>
<accession>A0A8S1L9N1</accession>
<evidence type="ECO:0000256" key="1">
    <source>
        <dbReference type="SAM" id="SignalP"/>
    </source>
</evidence>
<evidence type="ECO:0000313" key="3">
    <source>
        <dbReference type="Proteomes" id="UP000688137"/>
    </source>
</evidence>
<keyword evidence="1" id="KW-0732">Signal</keyword>
<dbReference type="AlphaFoldDB" id="A0A8S1L9N1"/>
<dbReference type="Proteomes" id="UP000688137">
    <property type="component" value="Unassembled WGS sequence"/>
</dbReference>
<evidence type="ECO:0000313" key="2">
    <source>
        <dbReference type="EMBL" id="CAD8061566.1"/>
    </source>
</evidence>
<gene>
    <name evidence="2" type="ORF">PPRIM_AZ9-3.1.T0320019</name>
</gene>
<organism evidence="2 3">
    <name type="scientific">Paramecium primaurelia</name>
    <dbReference type="NCBI Taxonomy" id="5886"/>
    <lineage>
        <taxon>Eukaryota</taxon>
        <taxon>Sar</taxon>
        <taxon>Alveolata</taxon>
        <taxon>Ciliophora</taxon>
        <taxon>Intramacronucleata</taxon>
        <taxon>Oligohymenophorea</taxon>
        <taxon>Peniculida</taxon>
        <taxon>Parameciidae</taxon>
        <taxon>Paramecium</taxon>
    </lineage>
</organism>
<sequence>MFDLNIFLYQVFVLLICVQSLCTEIQNQQECNTNDQCYWSYWKPSLCQSICNLLTDENSCNQAVDCKWQVDSSSCFVKKCKEGKDQNVCNQIVACYWYNSICWDSSCIQLQAEEAGKCPNAYCIWDEKRKLCYDKKCSDYDNEYDCQQLSFCTWFKYKCIDNGNKKLDF</sequence>
<dbReference type="OMA" id="NEYDCQQ"/>
<feature type="chain" id="PRO_5035924514" description="Transmembrane protein" evidence="1">
    <location>
        <begin position="24"/>
        <end position="169"/>
    </location>
</feature>
<evidence type="ECO:0008006" key="4">
    <source>
        <dbReference type="Google" id="ProtNLM"/>
    </source>
</evidence>
<protein>
    <recommendedName>
        <fullName evidence="4">Transmembrane protein</fullName>
    </recommendedName>
</protein>
<feature type="signal peptide" evidence="1">
    <location>
        <begin position="1"/>
        <end position="23"/>
    </location>
</feature>
<dbReference type="EMBL" id="CAJJDM010000031">
    <property type="protein sequence ID" value="CAD8061566.1"/>
    <property type="molecule type" value="Genomic_DNA"/>
</dbReference>
<comment type="caution">
    <text evidence="2">The sequence shown here is derived from an EMBL/GenBank/DDBJ whole genome shotgun (WGS) entry which is preliminary data.</text>
</comment>
<keyword evidence="3" id="KW-1185">Reference proteome</keyword>
<name>A0A8S1L9N1_PARPR</name>